<sequence length="897" mass="97941">MKLYIENFSFARKSVFDLAFLLFLLVSLCISSCADEIERPSASAGISFIIRSGAMDTRSVNGIGTSQDTVTALLGGASPLYIHTLYTDKIDCASFCNDDKKILSRSTPITDLNMYDSFGVSAYSYTDSWSESKTPNYFYNATASKSGGNYTLSSTYYWPGASYKMKFFAYAPKDNGNYVLSANTQAGSPTISVTIPGNVDEQKDLLVAKTDELDGNINTAVPLTFSHALTAIRFVCGDDMQGGTVKSVSLKNVYSKGTYNMETESWSSVNTPATFSQTLNKSTAGTANDPLVTENQTFMMVPQTLPDGAQLEVVFTDNANTDHTLSADIRGQAWPIGKTVTYKISNSSINWNYNFSLGGEDANVDYTGGRKQLTVVSNRTDGKGTSQPVPWSIQYSTDNGNSWSVIAPEWVVASPESGTEQSKLLITYLPQEGTDTSDHTAMLKNSSPKGSDAVPYNLSNPQGLTEVINTANCYVVGAPGVYSLPLIYGNAIAAGVSNPSAYTSKAVGTNILSTFVNHRGAEISAPEIYNNTDCHPSQCGIVWQDAYGLVSDVRLSEDYHSLIFKVDKRTIRQGNAVLAVYDASHNIMWSWHIWVTDTDMSRTVSVTNYQNEKSDFMPVNLGACDENVITYNERRCKVKLISAYGQVLIKELIQSAARFEYGGKTGTFYQWGRKDPIPPGTGKGNVFRTVYNADGTVMFDPTKAYPTEEFPSDKQNIAVSIQKPEKRMSNKYRGCTYTNLWNADESVLDVLQTNVNLVKTVYDPCPVGFCVPGSRAFTGFTTNGRSQKTMAGINADGGFDQGFSFYTGANKTGSTFFFPASGYSSRNSSGQLRDVSDLGHYWTSVRRNPDGTEKEKNEAWGLGFYVTPSLYLNPIGSIPMINGCSIRGVKQVRAVLP</sequence>
<proteinExistence type="predicted"/>
<dbReference type="EMBL" id="VOHT01000021">
    <property type="protein sequence ID" value="TWV43488.1"/>
    <property type="molecule type" value="Genomic_DNA"/>
</dbReference>
<dbReference type="Proteomes" id="UP000315444">
    <property type="component" value="Unassembled WGS sequence"/>
</dbReference>
<comment type="caution">
    <text evidence="2">The sequence shown here is derived from an EMBL/GenBank/DDBJ whole genome shotgun (WGS) entry which is preliminary data.</text>
</comment>
<protein>
    <submittedName>
        <fullName evidence="2">Fimbrillin family protein</fullName>
    </submittedName>
</protein>
<dbReference type="EMBL" id="VOHV01000021">
    <property type="protein sequence ID" value="TWV36157.1"/>
    <property type="molecule type" value="Genomic_DNA"/>
</dbReference>
<dbReference type="CDD" id="cd13121">
    <property type="entry name" value="BF2867_like_C"/>
    <property type="match status" value="1"/>
</dbReference>
<dbReference type="Pfam" id="PF13149">
    <property type="entry name" value="Mfa_like_1"/>
    <property type="match status" value="1"/>
</dbReference>
<evidence type="ECO:0000313" key="3">
    <source>
        <dbReference type="Proteomes" id="UP000315444"/>
    </source>
</evidence>
<organism evidence="2 4">
    <name type="scientific">Bacteroides fragilis</name>
    <dbReference type="NCBI Taxonomy" id="817"/>
    <lineage>
        <taxon>Bacteria</taxon>
        <taxon>Pseudomonadati</taxon>
        <taxon>Bacteroidota</taxon>
        <taxon>Bacteroidia</taxon>
        <taxon>Bacteroidales</taxon>
        <taxon>Bacteroidaceae</taxon>
        <taxon>Bacteroides</taxon>
    </lineage>
</organism>
<gene>
    <name evidence="2" type="ORF">FSA03_24670</name>
    <name evidence="1" type="ORF">FSA06_24705</name>
</gene>
<dbReference type="Gene3D" id="2.60.40.2620">
    <property type="entry name" value="Fimbrillin-like"/>
    <property type="match status" value="1"/>
</dbReference>
<evidence type="ECO:0000313" key="1">
    <source>
        <dbReference type="EMBL" id="TWV36157.1"/>
    </source>
</evidence>
<evidence type="ECO:0000313" key="2">
    <source>
        <dbReference type="EMBL" id="TWV43488.1"/>
    </source>
</evidence>
<dbReference type="InterPro" id="IPR025049">
    <property type="entry name" value="Mfa-like_1"/>
</dbReference>
<reference evidence="2 4" key="2">
    <citation type="submission" date="2019-07" db="EMBL/GenBank/DDBJ databases">
        <title>Genome Sequencing of Bacteroides fragilis.</title>
        <authorList>
            <person name="Pinto K.M."/>
            <person name="Ruoff K.L."/>
            <person name="Price C.E."/>
            <person name="Valls R.A."/>
            <person name="O'Toole G.A."/>
        </authorList>
    </citation>
    <scope>NUCLEOTIDE SEQUENCE [LARGE SCALE GENOMIC DNA]</scope>
    <source>
        <strain evidence="2 4">AD135F_3B</strain>
    </source>
</reference>
<accession>A0AB38PIT3</accession>
<dbReference type="AlphaFoldDB" id="A0AB38PIT3"/>
<dbReference type="Gene3D" id="2.60.40.2630">
    <property type="match status" value="1"/>
</dbReference>
<evidence type="ECO:0000313" key="4">
    <source>
        <dbReference type="Proteomes" id="UP000319026"/>
    </source>
</evidence>
<dbReference type="CDD" id="cd13120">
    <property type="entry name" value="BF2867_like_N"/>
    <property type="match status" value="1"/>
</dbReference>
<dbReference type="InterPro" id="IPR042278">
    <property type="entry name" value="Mfa-like_1_N"/>
</dbReference>
<reference evidence="1 3" key="1">
    <citation type="submission" date="2019-07" db="EMBL/GenBank/DDBJ databases">
        <title>Genome sequencing of Bacteroides fragilis.</title>
        <authorList>
            <person name="Galasyn E.V."/>
            <person name="Ruoff K.L."/>
            <person name="Price C.E."/>
            <person name="Valls R.A."/>
            <person name="O'Toole G.A."/>
        </authorList>
    </citation>
    <scope>NUCLEOTIDE SEQUENCE [LARGE SCALE GENOMIC DNA]</scope>
    <source>
        <strain evidence="1 3">AD135F_1B</strain>
    </source>
</reference>
<dbReference type="Proteomes" id="UP000319026">
    <property type="component" value="Unassembled WGS sequence"/>
</dbReference>
<name>A0AB38PIT3_BACFG</name>
<dbReference type="RefSeq" id="WP_146333257.1">
    <property type="nucleotide sequence ID" value="NZ_VOHT01000021.1"/>
</dbReference>